<evidence type="ECO:0008006" key="5">
    <source>
        <dbReference type="Google" id="ProtNLM"/>
    </source>
</evidence>
<reference evidence="4" key="1">
    <citation type="submission" date="2019-07" db="EMBL/GenBank/DDBJ databases">
        <title>Chitinimonas sp. nov., isolated from Ny-Alesund, arctica soil.</title>
        <authorList>
            <person name="Xu Q."/>
            <person name="Peng F."/>
        </authorList>
    </citation>
    <scope>NUCLEOTIDE SEQUENCE [LARGE SCALE GENOMIC DNA]</scope>
    <source>
        <strain evidence="4">R3-44</strain>
    </source>
</reference>
<gene>
    <name evidence="3" type="ORF">FNU76_23410</name>
</gene>
<proteinExistence type="predicted"/>
<dbReference type="OrthoDB" id="9129813at2"/>
<keyword evidence="2" id="KW-0732">Signal</keyword>
<evidence type="ECO:0000256" key="1">
    <source>
        <dbReference type="SAM" id="MobiDB-lite"/>
    </source>
</evidence>
<dbReference type="KEGG" id="cari:FNU76_23410"/>
<name>A0A516SLZ7_9NEIS</name>
<evidence type="ECO:0000313" key="4">
    <source>
        <dbReference type="Proteomes" id="UP000317550"/>
    </source>
</evidence>
<keyword evidence="4" id="KW-1185">Reference proteome</keyword>
<dbReference type="RefSeq" id="WP_144280440.1">
    <property type="nucleotide sequence ID" value="NZ_CP041730.1"/>
</dbReference>
<feature type="chain" id="PRO_5021912277" description="SHOCT domain-containing protein" evidence="2">
    <location>
        <begin position="25"/>
        <end position="286"/>
    </location>
</feature>
<accession>A0A516SLZ7</accession>
<feature type="compositionally biased region" description="Pro residues" evidence="1">
    <location>
        <begin position="222"/>
        <end position="234"/>
    </location>
</feature>
<evidence type="ECO:0000313" key="3">
    <source>
        <dbReference type="EMBL" id="QDQ29058.1"/>
    </source>
</evidence>
<feature type="signal peptide" evidence="2">
    <location>
        <begin position="1"/>
        <end position="24"/>
    </location>
</feature>
<dbReference type="EMBL" id="CP041730">
    <property type="protein sequence ID" value="QDQ29058.1"/>
    <property type="molecule type" value="Genomic_DNA"/>
</dbReference>
<sequence>MQHALSSRLGQLGIGLLMTVSAMAYDSSKPWSETDDYVRLDAVNAANQHPVTFSVEQLQSLLTRFYKKEAEKEPAPYFSEDEGKRLANWLVPLFAKATKGDDVLFGTSYRPGNMFFVPRSLNAGRFFVENGRLHLLMGMCAEPFDISYQRSYAGGRALNHGSRIKPVNGAGCELLAGNGVERVNNRPDWLSMDISAALASKPVTTFAPAAAPTTFQPAATPGVPPAAAPAPRPPASAAAPAPTSPAVAAPISKIEERLLLLKRLKDTGLINAAEYEQKRAAILKEL</sequence>
<feature type="region of interest" description="Disordered" evidence="1">
    <location>
        <begin position="216"/>
        <end position="246"/>
    </location>
</feature>
<dbReference type="AlphaFoldDB" id="A0A516SLZ7"/>
<evidence type="ECO:0000256" key="2">
    <source>
        <dbReference type="SAM" id="SignalP"/>
    </source>
</evidence>
<protein>
    <recommendedName>
        <fullName evidence="5">SHOCT domain-containing protein</fullName>
    </recommendedName>
</protein>
<feature type="compositionally biased region" description="Low complexity" evidence="1">
    <location>
        <begin position="235"/>
        <end position="246"/>
    </location>
</feature>
<organism evidence="3 4">
    <name type="scientific">Chitinimonas arctica</name>
    <dbReference type="NCBI Taxonomy" id="2594795"/>
    <lineage>
        <taxon>Bacteria</taxon>
        <taxon>Pseudomonadati</taxon>
        <taxon>Pseudomonadota</taxon>
        <taxon>Betaproteobacteria</taxon>
        <taxon>Neisseriales</taxon>
        <taxon>Chitinibacteraceae</taxon>
        <taxon>Chitinimonas</taxon>
    </lineage>
</organism>
<dbReference type="Proteomes" id="UP000317550">
    <property type="component" value="Chromosome"/>
</dbReference>